<evidence type="ECO:0000313" key="2">
    <source>
        <dbReference type="Proteomes" id="UP000039865"/>
    </source>
</evidence>
<reference evidence="1 2" key="1">
    <citation type="submission" date="2014-06" db="EMBL/GenBank/DDBJ databases">
        <authorList>
            <person name="Swart Estienne"/>
        </authorList>
    </citation>
    <scope>NUCLEOTIDE SEQUENCE [LARGE SCALE GENOMIC DNA]</scope>
    <source>
        <strain evidence="1 2">130c</strain>
    </source>
</reference>
<protein>
    <submittedName>
        <fullName evidence="1">Uncharacterized protein</fullName>
    </submittedName>
</protein>
<proteinExistence type="predicted"/>
<dbReference type="EMBL" id="CCKQ01012810">
    <property type="protein sequence ID" value="CDW84450.1"/>
    <property type="molecule type" value="Genomic_DNA"/>
</dbReference>
<accession>A0A078AQ14</accession>
<organism evidence="1 2">
    <name type="scientific">Stylonychia lemnae</name>
    <name type="common">Ciliate</name>
    <dbReference type="NCBI Taxonomy" id="5949"/>
    <lineage>
        <taxon>Eukaryota</taxon>
        <taxon>Sar</taxon>
        <taxon>Alveolata</taxon>
        <taxon>Ciliophora</taxon>
        <taxon>Intramacronucleata</taxon>
        <taxon>Spirotrichea</taxon>
        <taxon>Stichotrichia</taxon>
        <taxon>Sporadotrichida</taxon>
        <taxon>Oxytrichidae</taxon>
        <taxon>Stylonychinae</taxon>
        <taxon>Stylonychia</taxon>
    </lineage>
</organism>
<sequence>MNRKLSEDSQRVENFLVSVKSLHQDLESEKKQFNNFRLYIKTQQNKFQEENNQQPMFIKLLNETQQHDQELEKLRLQKMNDDNVHRKQLMLLRVIGLQKIAGQYKYFRDVMNKNQLSKKNTQQINDNNSMQLYQ</sequence>
<name>A0A078AQ14_STYLE</name>
<dbReference type="Proteomes" id="UP000039865">
    <property type="component" value="Unassembled WGS sequence"/>
</dbReference>
<evidence type="ECO:0000313" key="1">
    <source>
        <dbReference type="EMBL" id="CDW84450.1"/>
    </source>
</evidence>
<gene>
    <name evidence="1" type="primary">Contig18727.g19885</name>
    <name evidence="1" type="ORF">STYLEM_13513</name>
</gene>
<keyword evidence="2" id="KW-1185">Reference proteome</keyword>
<dbReference type="InParanoid" id="A0A078AQ14"/>
<dbReference type="AlphaFoldDB" id="A0A078AQ14"/>